<dbReference type="Pfam" id="PF09650">
    <property type="entry name" value="PHA_gran_rgn"/>
    <property type="match status" value="1"/>
</dbReference>
<dbReference type="RefSeq" id="WP_344807082.1">
    <property type="nucleotide sequence ID" value="NZ_BAABBO010000011.1"/>
</dbReference>
<reference evidence="2" key="1">
    <citation type="journal article" date="2019" name="Int. J. Syst. Evol. Microbiol.">
        <title>The Global Catalogue of Microorganisms (GCM) 10K type strain sequencing project: providing services to taxonomists for standard genome sequencing and annotation.</title>
        <authorList>
            <consortium name="The Broad Institute Genomics Platform"/>
            <consortium name="The Broad Institute Genome Sequencing Center for Infectious Disease"/>
            <person name="Wu L."/>
            <person name="Ma J."/>
        </authorList>
    </citation>
    <scope>NUCLEOTIDE SEQUENCE [LARGE SCALE GENOMIC DNA]</scope>
    <source>
        <strain evidence="2">JCM 17555</strain>
    </source>
</reference>
<comment type="caution">
    <text evidence="1">The sequence shown here is derived from an EMBL/GenBank/DDBJ whole genome shotgun (WGS) entry which is preliminary data.</text>
</comment>
<evidence type="ECO:0000313" key="1">
    <source>
        <dbReference type="EMBL" id="GAA3967243.1"/>
    </source>
</evidence>
<protein>
    <recommendedName>
        <fullName evidence="3">Polyhydroxyalkanoic acid system protein</fullName>
    </recommendedName>
</protein>
<organism evidence="1 2">
    <name type="scientific">Allohahella marinimesophila</name>
    <dbReference type="NCBI Taxonomy" id="1054972"/>
    <lineage>
        <taxon>Bacteria</taxon>
        <taxon>Pseudomonadati</taxon>
        <taxon>Pseudomonadota</taxon>
        <taxon>Gammaproteobacteria</taxon>
        <taxon>Oceanospirillales</taxon>
        <taxon>Hahellaceae</taxon>
        <taxon>Allohahella</taxon>
    </lineage>
</organism>
<name>A0ABP7PKS9_9GAMM</name>
<dbReference type="InterPro" id="IPR013433">
    <property type="entry name" value="PHA_gran_rgn"/>
</dbReference>
<accession>A0ABP7PKS9</accession>
<dbReference type="Proteomes" id="UP001501337">
    <property type="component" value="Unassembled WGS sequence"/>
</dbReference>
<keyword evidence="2" id="KW-1185">Reference proteome</keyword>
<proteinExistence type="predicted"/>
<evidence type="ECO:0000313" key="2">
    <source>
        <dbReference type="Proteomes" id="UP001501337"/>
    </source>
</evidence>
<evidence type="ECO:0008006" key="3">
    <source>
        <dbReference type="Google" id="ProtNLM"/>
    </source>
</evidence>
<dbReference type="NCBIfam" id="TIGR02610">
    <property type="entry name" value="PHA_gran_rgn"/>
    <property type="match status" value="1"/>
</dbReference>
<gene>
    <name evidence="1" type="ORF">GCM10022278_26300</name>
</gene>
<dbReference type="EMBL" id="BAABBO010000011">
    <property type="protein sequence ID" value="GAA3967243.1"/>
    <property type="molecule type" value="Genomic_DNA"/>
</dbReference>
<sequence length="92" mass="10602">MSNIKVSRQHNLPMDEARAKAEALAEDLGREFNVNYEWNGNQLDFKRSGVKGDLKVNENSIDVDLHLGLLARPFKSRIEQELHRHLDHLVRG</sequence>